<proteinExistence type="predicted"/>
<accession>A0A0L8HYY7</accession>
<evidence type="ECO:0000313" key="1">
    <source>
        <dbReference type="EMBL" id="KOF94015.1"/>
    </source>
</evidence>
<reference evidence="1" key="1">
    <citation type="submission" date="2015-07" db="EMBL/GenBank/DDBJ databases">
        <title>MeaNS - Measles Nucleotide Surveillance Program.</title>
        <authorList>
            <person name="Tran T."/>
            <person name="Druce J."/>
        </authorList>
    </citation>
    <scope>NUCLEOTIDE SEQUENCE</scope>
    <source>
        <strain evidence="1">UCB-OBI-ISO-001</strain>
        <tissue evidence="1">Gonad</tissue>
    </source>
</reference>
<dbReference type="AlphaFoldDB" id="A0A0L8HYY7"/>
<protein>
    <submittedName>
        <fullName evidence="1">Uncharacterized protein</fullName>
    </submittedName>
</protein>
<name>A0A0L8HYY7_OCTBM</name>
<organism evidence="1">
    <name type="scientific">Octopus bimaculoides</name>
    <name type="common">California two-spotted octopus</name>
    <dbReference type="NCBI Taxonomy" id="37653"/>
    <lineage>
        <taxon>Eukaryota</taxon>
        <taxon>Metazoa</taxon>
        <taxon>Spiralia</taxon>
        <taxon>Lophotrochozoa</taxon>
        <taxon>Mollusca</taxon>
        <taxon>Cephalopoda</taxon>
        <taxon>Coleoidea</taxon>
        <taxon>Octopodiformes</taxon>
        <taxon>Octopoda</taxon>
        <taxon>Incirrata</taxon>
        <taxon>Octopodidae</taxon>
        <taxon>Octopus</taxon>
    </lineage>
</organism>
<sequence>MVSILSIQLSLLLFYHNKYNNIEQKSFFKILAREATIYYCSDTVRNYYCYF</sequence>
<dbReference type="EMBL" id="KQ417051">
    <property type="protein sequence ID" value="KOF94015.1"/>
    <property type="molecule type" value="Genomic_DNA"/>
</dbReference>
<gene>
    <name evidence="1" type="ORF">OCBIM_22002962mg</name>
</gene>